<feature type="non-terminal residue" evidence="2">
    <location>
        <position position="94"/>
    </location>
</feature>
<evidence type="ECO:0000256" key="1">
    <source>
        <dbReference type="SAM" id="MobiDB-lite"/>
    </source>
</evidence>
<accession>X1AYB2</accession>
<protein>
    <submittedName>
        <fullName evidence="2">Uncharacterized protein</fullName>
    </submittedName>
</protein>
<feature type="region of interest" description="Disordered" evidence="1">
    <location>
        <begin position="1"/>
        <end position="22"/>
    </location>
</feature>
<comment type="caution">
    <text evidence="2">The sequence shown here is derived from an EMBL/GenBank/DDBJ whole genome shotgun (WGS) entry which is preliminary data.</text>
</comment>
<dbReference type="AlphaFoldDB" id="X1AYB2"/>
<reference evidence="2" key="1">
    <citation type="journal article" date="2014" name="Front. Microbiol.">
        <title>High frequency of phylogenetically diverse reductive dehalogenase-homologous genes in deep subseafloor sedimentary metagenomes.</title>
        <authorList>
            <person name="Kawai M."/>
            <person name="Futagami T."/>
            <person name="Toyoda A."/>
            <person name="Takaki Y."/>
            <person name="Nishi S."/>
            <person name="Hori S."/>
            <person name="Arai W."/>
            <person name="Tsubouchi T."/>
            <person name="Morono Y."/>
            <person name="Uchiyama I."/>
            <person name="Ito T."/>
            <person name="Fujiyama A."/>
            <person name="Inagaki F."/>
            <person name="Takami H."/>
        </authorList>
    </citation>
    <scope>NUCLEOTIDE SEQUENCE</scope>
    <source>
        <strain evidence="2">Expedition CK06-06</strain>
    </source>
</reference>
<dbReference type="EMBL" id="BART01014406">
    <property type="protein sequence ID" value="GAG88214.1"/>
    <property type="molecule type" value="Genomic_DNA"/>
</dbReference>
<evidence type="ECO:0000313" key="2">
    <source>
        <dbReference type="EMBL" id="GAG88214.1"/>
    </source>
</evidence>
<organism evidence="2">
    <name type="scientific">marine sediment metagenome</name>
    <dbReference type="NCBI Taxonomy" id="412755"/>
    <lineage>
        <taxon>unclassified sequences</taxon>
        <taxon>metagenomes</taxon>
        <taxon>ecological metagenomes</taxon>
    </lineage>
</organism>
<sequence length="94" mass="10906">MKSWARKKLLENPEKFEPEPQKEYKNEDILKIGDEEYSLKIKFEDKKSSSARLTGDTIQLVVSDNLSKEEKNNHISTLISRCVGSKRLPKLQVK</sequence>
<gene>
    <name evidence="2" type="ORF">S01H4_28768</name>
</gene>
<name>X1AYB2_9ZZZZ</name>
<feature type="compositionally biased region" description="Basic and acidic residues" evidence="1">
    <location>
        <begin position="8"/>
        <end position="22"/>
    </location>
</feature>
<proteinExistence type="predicted"/>